<accession>A0ABW1SU07</accession>
<dbReference type="InterPro" id="IPR038200">
    <property type="entry name" value="GW_dom_sf"/>
</dbReference>
<dbReference type="Gene3D" id="2.30.30.170">
    <property type="match status" value="1"/>
</dbReference>
<dbReference type="RefSeq" id="WP_125693047.1">
    <property type="nucleotide sequence ID" value="NZ_JBHSSK010000023.1"/>
</dbReference>
<name>A0ABW1SU07_9LACO</name>
<dbReference type="EMBL" id="JBHSSK010000023">
    <property type="protein sequence ID" value="MFC6207607.1"/>
    <property type="molecule type" value="Genomic_DNA"/>
</dbReference>
<evidence type="ECO:0000313" key="2">
    <source>
        <dbReference type="Proteomes" id="UP001596254"/>
    </source>
</evidence>
<sequence>MDPRTKNLYFKKREMTHHGVKYIGLQRQSVDWAFTKGHARRKPSRTFYVRRSAVKKVKTVLAQTSIKKTPVNLKSSQYNFWTYPRGTRQSVKEQYRGSTYRFRTLYATEKMHTRLHGTFIKVQTASGKKLGWIYQGAVLSGRYLDPVAYLTRNTQLTKRVWVNKKKPRIKVASLSQDNQLKTLIVQAEDNSATAREPRLKKPAIRCTMILFIVTVMTASEIIG</sequence>
<keyword evidence="2" id="KW-1185">Reference proteome</keyword>
<comment type="caution">
    <text evidence="1">The sequence shown here is derived from an EMBL/GenBank/DDBJ whole genome shotgun (WGS) entry which is preliminary data.</text>
</comment>
<proteinExistence type="predicted"/>
<gene>
    <name evidence="1" type="ORF">ACFP1G_08995</name>
</gene>
<organism evidence="1 2">
    <name type="scientific">Levilactobacillus tongjiangensis</name>
    <dbReference type="NCBI Taxonomy" id="2486023"/>
    <lineage>
        <taxon>Bacteria</taxon>
        <taxon>Bacillati</taxon>
        <taxon>Bacillota</taxon>
        <taxon>Bacilli</taxon>
        <taxon>Lactobacillales</taxon>
        <taxon>Lactobacillaceae</taxon>
        <taxon>Levilactobacillus</taxon>
    </lineage>
</organism>
<reference evidence="2" key="1">
    <citation type="journal article" date="2019" name="Int. J. Syst. Evol. Microbiol.">
        <title>The Global Catalogue of Microorganisms (GCM) 10K type strain sequencing project: providing services to taxonomists for standard genome sequencing and annotation.</title>
        <authorList>
            <consortium name="The Broad Institute Genomics Platform"/>
            <consortium name="The Broad Institute Genome Sequencing Center for Infectious Disease"/>
            <person name="Wu L."/>
            <person name="Ma J."/>
        </authorList>
    </citation>
    <scope>NUCLEOTIDE SEQUENCE [LARGE SCALE GENOMIC DNA]</scope>
    <source>
        <strain evidence="2">CCM 8905</strain>
    </source>
</reference>
<protein>
    <submittedName>
        <fullName evidence="1">GW dipeptide domain-containing protein</fullName>
    </submittedName>
</protein>
<dbReference type="Proteomes" id="UP001596254">
    <property type="component" value="Unassembled WGS sequence"/>
</dbReference>
<evidence type="ECO:0000313" key="1">
    <source>
        <dbReference type="EMBL" id="MFC6207607.1"/>
    </source>
</evidence>